<dbReference type="AlphaFoldDB" id="A0A0F5K0R9"/>
<feature type="signal peptide" evidence="1">
    <location>
        <begin position="1"/>
        <end position="20"/>
    </location>
</feature>
<evidence type="ECO:0000313" key="2">
    <source>
        <dbReference type="EMBL" id="KKB63142.1"/>
    </source>
</evidence>
<dbReference type="STRING" id="28092.WM40_12810"/>
<dbReference type="EMBL" id="LAQU01000012">
    <property type="protein sequence ID" value="KKB63142.1"/>
    <property type="molecule type" value="Genomic_DNA"/>
</dbReference>
<organism evidence="2 3">
    <name type="scientific">Robbsia andropogonis</name>
    <dbReference type="NCBI Taxonomy" id="28092"/>
    <lineage>
        <taxon>Bacteria</taxon>
        <taxon>Pseudomonadati</taxon>
        <taxon>Pseudomonadota</taxon>
        <taxon>Betaproteobacteria</taxon>
        <taxon>Burkholderiales</taxon>
        <taxon>Burkholderiaceae</taxon>
        <taxon>Robbsia</taxon>
    </lineage>
</organism>
<feature type="chain" id="PRO_5002490745" description="Lipoprotein" evidence="1">
    <location>
        <begin position="21"/>
        <end position="116"/>
    </location>
</feature>
<dbReference type="RefSeq" id="WP_024902995.1">
    <property type="nucleotide sequence ID" value="NZ_CADFGU010000002.1"/>
</dbReference>
<keyword evidence="1" id="KW-0732">Signal</keyword>
<gene>
    <name evidence="2" type="ORF">WM40_12810</name>
</gene>
<accession>A0A0F5K0R9</accession>
<dbReference type="PATRIC" id="fig|28092.6.peg.3016"/>
<evidence type="ECO:0008006" key="4">
    <source>
        <dbReference type="Google" id="ProtNLM"/>
    </source>
</evidence>
<name>A0A0F5K0R9_9BURK</name>
<dbReference type="PROSITE" id="PS51257">
    <property type="entry name" value="PROKAR_LIPOPROTEIN"/>
    <property type="match status" value="1"/>
</dbReference>
<reference evidence="2 3" key="1">
    <citation type="submission" date="2015-03" db="EMBL/GenBank/DDBJ databases">
        <title>Draft Genome Sequence of Burkholderia andropogonis type strain ICMP2807, isolated from Sorghum bicolor.</title>
        <authorList>
            <person name="Lopes-Santos L."/>
            <person name="Castro D.B."/>
            <person name="Ottoboni L.M."/>
            <person name="Park D."/>
            <person name="Weirc B.S."/>
            <person name="Destefano S.A."/>
        </authorList>
    </citation>
    <scope>NUCLEOTIDE SEQUENCE [LARGE SCALE GENOMIC DNA]</scope>
    <source>
        <strain evidence="2 3">ICMP2807</strain>
    </source>
</reference>
<comment type="caution">
    <text evidence="2">The sequence shown here is derived from an EMBL/GenBank/DDBJ whole genome shotgun (WGS) entry which is preliminary data.</text>
</comment>
<protein>
    <recommendedName>
        <fullName evidence="4">Lipoprotein</fullName>
    </recommendedName>
</protein>
<keyword evidence="3" id="KW-1185">Reference proteome</keyword>
<sequence length="116" mass="11556">MKFIPTLMAAGALVALGACATHQPTISSVGKSAKPPQAVAQCIAQGWADKTQTPIVSQTAIANDFGVDVLVPGQPPGGDAAVVRQAPGGQGTWVGYRSTTNAAPDPSVTAAISSCL</sequence>
<proteinExistence type="predicted"/>
<dbReference type="Proteomes" id="UP000033618">
    <property type="component" value="Unassembled WGS sequence"/>
</dbReference>
<evidence type="ECO:0000256" key="1">
    <source>
        <dbReference type="SAM" id="SignalP"/>
    </source>
</evidence>
<dbReference type="OrthoDB" id="8965801at2"/>
<evidence type="ECO:0000313" key="3">
    <source>
        <dbReference type="Proteomes" id="UP000033618"/>
    </source>
</evidence>